<evidence type="ECO:0000313" key="2">
    <source>
        <dbReference type="WBParaSite" id="jg23713"/>
    </source>
</evidence>
<evidence type="ECO:0000313" key="1">
    <source>
        <dbReference type="Proteomes" id="UP000887574"/>
    </source>
</evidence>
<accession>A0A915DWK4</accession>
<dbReference type="AlphaFoldDB" id="A0A915DWK4"/>
<protein>
    <submittedName>
        <fullName evidence="2">Uncharacterized protein</fullName>
    </submittedName>
</protein>
<dbReference type="WBParaSite" id="jg23713">
    <property type="protein sequence ID" value="jg23713"/>
    <property type="gene ID" value="jg23713"/>
</dbReference>
<organism evidence="1 2">
    <name type="scientific">Ditylenchus dipsaci</name>
    <dbReference type="NCBI Taxonomy" id="166011"/>
    <lineage>
        <taxon>Eukaryota</taxon>
        <taxon>Metazoa</taxon>
        <taxon>Ecdysozoa</taxon>
        <taxon>Nematoda</taxon>
        <taxon>Chromadorea</taxon>
        <taxon>Rhabditida</taxon>
        <taxon>Tylenchina</taxon>
        <taxon>Tylenchomorpha</taxon>
        <taxon>Sphaerularioidea</taxon>
        <taxon>Anguinidae</taxon>
        <taxon>Anguininae</taxon>
        <taxon>Ditylenchus</taxon>
    </lineage>
</organism>
<keyword evidence="1" id="KW-1185">Reference proteome</keyword>
<proteinExistence type="predicted"/>
<sequence>MREFGDTVDVTATIKLVGRELIKCRLLWQPLVTIDATRMVAGKYKYLVEHQTGNVKTYEKSVETSKSDTTIDKNIAGVSATVGYKSKSGIPLVLQQGPEFSFTAGWSGEWAKLQENRHTSTLIDSWSTASMSSYTSEIEVYGGGVHHVVQLVIDCSVVTWKSEEYRIFTNNNTFNTTFDIKNSTEAIMNQKCLSEELDEYDAAGLLQIQLDVMLFCVFASIIFNMFRVA</sequence>
<dbReference type="Proteomes" id="UP000887574">
    <property type="component" value="Unplaced"/>
</dbReference>
<name>A0A915DWK4_9BILA</name>
<reference evidence="2" key="1">
    <citation type="submission" date="2022-11" db="UniProtKB">
        <authorList>
            <consortium name="WormBaseParasite"/>
        </authorList>
    </citation>
    <scope>IDENTIFICATION</scope>
</reference>